<feature type="transmembrane region" description="Helical" evidence="1">
    <location>
        <begin position="75"/>
        <end position="92"/>
    </location>
</feature>
<feature type="transmembrane region" description="Helical" evidence="1">
    <location>
        <begin position="120"/>
        <end position="137"/>
    </location>
</feature>
<keyword evidence="3" id="KW-1185">Reference proteome</keyword>
<accession>A0A0L0BTU5</accession>
<organism evidence="2 3">
    <name type="scientific">Lucilia cuprina</name>
    <name type="common">Green bottle fly</name>
    <name type="synonym">Australian sheep blowfly</name>
    <dbReference type="NCBI Taxonomy" id="7375"/>
    <lineage>
        <taxon>Eukaryota</taxon>
        <taxon>Metazoa</taxon>
        <taxon>Ecdysozoa</taxon>
        <taxon>Arthropoda</taxon>
        <taxon>Hexapoda</taxon>
        <taxon>Insecta</taxon>
        <taxon>Pterygota</taxon>
        <taxon>Neoptera</taxon>
        <taxon>Endopterygota</taxon>
        <taxon>Diptera</taxon>
        <taxon>Brachycera</taxon>
        <taxon>Muscomorpha</taxon>
        <taxon>Oestroidea</taxon>
        <taxon>Calliphoridae</taxon>
        <taxon>Luciliinae</taxon>
        <taxon>Lucilia</taxon>
    </lineage>
</organism>
<protein>
    <submittedName>
        <fullName evidence="2">Uncharacterized protein</fullName>
    </submittedName>
</protein>
<dbReference type="Proteomes" id="UP000037069">
    <property type="component" value="Unassembled WGS sequence"/>
</dbReference>
<reference evidence="2 3" key="1">
    <citation type="journal article" date="2015" name="Nat. Commun.">
        <title>Lucilia cuprina genome unlocks parasitic fly biology to underpin future interventions.</title>
        <authorList>
            <person name="Anstead C.A."/>
            <person name="Korhonen P.K."/>
            <person name="Young N.D."/>
            <person name="Hall R.S."/>
            <person name="Jex A.R."/>
            <person name="Murali S.C."/>
            <person name="Hughes D.S."/>
            <person name="Lee S.F."/>
            <person name="Perry T."/>
            <person name="Stroehlein A.J."/>
            <person name="Ansell B.R."/>
            <person name="Breugelmans B."/>
            <person name="Hofmann A."/>
            <person name="Qu J."/>
            <person name="Dugan S."/>
            <person name="Lee S.L."/>
            <person name="Chao H."/>
            <person name="Dinh H."/>
            <person name="Han Y."/>
            <person name="Doddapaneni H.V."/>
            <person name="Worley K.C."/>
            <person name="Muzny D.M."/>
            <person name="Ioannidis P."/>
            <person name="Waterhouse R.M."/>
            <person name="Zdobnov E.M."/>
            <person name="James P.J."/>
            <person name="Bagnall N.H."/>
            <person name="Kotze A.C."/>
            <person name="Gibbs R.A."/>
            <person name="Richards S."/>
            <person name="Batterham P."/>
            <person name="Gasser R.B."/>
        </authorList>
    </citation>
    <scope>NUCLEOTIDE SEQUENCE [LARGE SCALE GENOMIC DNA]</scope>
    <source>
        <strain evidence="2 3">LS</strain>
        <tissue evidence="2">Full body</tissue>
    </source>
</reference>
<dbReference type="AlphaFoldDB" id="A0A0L0BTU5"/>
<sequence length="200" mass="22197">MIKKRVFQKAVCGFPKKKQPFYNSTSFDLYPLTNVTLLHSEFFPVPLKLMWLFVLELPLPPPPKQEQHFGEAGRLCKLLLLLVLLELAVVLWRFKGTVLLLLDVVLLMLMLLQLFATTEAIAPAAILLVVVAFRLAGVCCCCCCCNLAELFRVPHVEEPSPIVELELKDKLLFGGGGVTTDMLCCCDTKAGKFRTEGGVG</sequence>
<evidence type="ECO:0000256" key="1">
    <source>
        <dbReference type="SAM" id="Phobius"/>
    </source>
</evidence>
<comment type="caution">
    <text evidence="2">The sequence shown here is derived from an EMBL/GenBank/DDBJ whole genome shotgun (WGS) entry which is preliminary data.</text>
</comment>
<evidence type="ECO:0000313" key="2">
    <source>
        <dbReference type="EMBL" id="KNC23472.1"/>
    </source>
</evidence>
<proteinExistence type="predicted"/>
<evidence type="ECO:0000313" key="3">
    <source>
        <dbReference type="Proteomes" id="UP000037069"/>
    </source>
</evidence>
<keyword evidence="1" id="KW-0472">Membrane</keyword>
<name>A0A0L0BTU5_LUCCU</name>
<keyword evidence="1" id="KW-0812">Transmembrane</keyword>
<keyword evidence="1" id="KW-1133">Transmembrane helix</keyword>
<gene>
    <name evidence="2" type="ORF">FF38_04784</name>
</gene>
<dbReference type="EMBL" id="JRES01001349">
    <property type="protein sequence ID" value="KNC23472.1"/>
    <property type="molecule type" value="Genomic_DNA"/>
</dbReference>